<organism evidence="2">
    <name type="scientific">marine sediment metagenome</name>
    <dbReference type="NCBI Taxonomy" id="412755"/>
    <lineage>
        <taxon>unclassified sequences</taxon>
        <taxon>metagenomes</taxon>
        <taxon>ecological metagenomes</taxon>
    </lineage>
</organism>
<gene>
    <name evidence="2" type="ORF">LCGC14_2444980</name>
</gene>
<dbReference type="AlphaFoldDB" id="A0A0F9DUZ1"/>
<feature type="compositionally biased region" description="Basic and acidic residues" evidence="1">
    <location>
        <begin position="19"/>
        <end position="63"/>
    </location>
</feature>
<evidence type="ECO:0000313" key="2">
    <source>
        <dbReference type="EMBL" id="KKL21486.1"/>
    </source>
</evidence>
<sequence>MFIRIGIGKFTLSFGNARKSLDRREDGPENKKPLPGDEERRAEDERRGQDPFPEKDPTGSSKE</sequence>
<name>A0A0F9DUZ1_9ZZZZ</name>
<feature type="region of interest" description="Disordered" evidence="1">
    <location>
        <begin position="15"/>
        <end position="63"/>
    </location>
</feature>
<comment type="caution">
    <text evidence="2">The sequence shown here is derived from an EMBL/GenBank/DDBJ whole genome shotgun (WGS) entry which is preliminary data.</text>
</comment>
<accession>A0A0F9DUZ1</accession>
<proteinExistence type="predicted"/>
<dbReference type="EMBL" id="LAZR01037713">
    <property type="protein sequence ID" value="KKL21486.1"/>
    <property type="molecule type" value="Genomic_DNA"/>
</dbReference>
<evidence type="ECO:0000256" key="1">
    <source>
        <dbReference type="SAM" id="MobiDB-lite"/>
    </source>
</evidence>
<reference evidence="2" key="1">
    <citation type="journal article" date="2015" name="Nature">
        <title>Complex archaea that bridge the gap between prokaryotes and eukaryotes.</title>
        <authorList>
            <person name="Spang A."/>
            <person name="Saw J.H."/>
            <person name="Jorgensen S.L."/>
            <person name="Zaremba-Niedzwiedzka K."/>
            <person name="Martijn J."/>
            <person name="Lind A.E."/>
            <person name="van Eijk R."/>
            <person name="Schleper C."/>
            <person name="Guy L."/>
            <person name="Ettema T.J."/>
        </authorList>
    </citation>
    <scope>NUCLEOTIDE SEQUENCE</scope>
</reference>
<protein>
    <submittedName>
        <fullName evidence="2">Uncharacterized protein</fullName>
    </submittedName>
</protein>